<accession>A0A0F9IQM0</accession>
<dbReference type="AlphaFoldDB" id="A0A0F9IQM0"/>
<organism evidence="1">
    <name type="scientific">marine sediment metagenome</name>
    <dbReference type="NCBI Taxonomy" id="412755"/>
    <lineage>
        <taxon>unclassified sequences</taxon>
        <taxon>metagenomes</taxon>
        <taxon>ecological metagenomes</taxon>
    </lineage>
</organism>
<feature type="non-terminal residue" evidence="1">
    <location>
        <position position="24"/>
    </location>
</feature>
<reference evidence="1" key="1">
    <citation type="journal article" date="2015" name="Nature">
        <title>Complex archaea that bridge the gap between prokaryotes and eukaryotes.</title>
        <authorList>
            <person name="Spang A."/>
            <person name="Saw J.H."/>
            <person name="Jorgensen S.L."/>
            <person name="Zaremba-Niedzwiedzka K."/>
            <person name="Martijn J."/>
            <person name="Lind A.E."/>
            <person name="van Eijk R."/>
            <person name="Schleper C."/>
            <person name="Guy L."/>
            <person name="Ettema T.J."/>
        </authorList>
    </citation>
    <scope>NUCLEOTIDE SEQUENCE</scope>
</reference>
<gene>
    <name evidence="1" type="ORF">LCGC14_1914620</name>
</gene>
<protein>
    <submittedName>
        <fullName evidence="1">Uncharacterized protein</fullName>
    </submittedName>
</protein>
<evidence type="ECO:0000313" key="1">
    <source>
        <dbReference type="EMBL" id="KKL89442.1"/>
    </source>
</evidence>
<dbReference type="EMBL" id="LAZR01020284">
    <property type="protein sequence ID" value="KKL89442.1"/>
    <property type="molecule type" value="Genomic_DNA"/>
</dbReference>
<comment type="caution">
    <text evidence="1">The sequence shown here is derived from an EMBL/GenBank/DDBJ whole genome shotgun (WGS) entry which is preliminary data.</text>
</comment>
<name>A0A0F9IQM0_9ZZZZ</name>
<sequence length="24" mass="2435">MRPAVDLVEAGGGRAGLVGFVIYS</sequence>
<proteinExistence type="predicted"/>